<name>A0A0M8PEK3_9EURO</name>
<comment type="caution">
    <text evidence="1">The sequence shown here is derived from an EMBL/GenBank/DDBJ whole genome shotgun (WGS) entry which is preliminary data.</text>
</comment>
<reference evidence="1 2" key="1">
    <citation type="submission" date="2015-08" db="EMBL/GenBank/DDBJ databases">
        <title>Genome sequencing of Penicillium nordicum.</title>
        <authorList>
            <person name="Nguyen H.D."/>
            <person name="Seifert K.A."/>
        </authorList>
    </citation>
    <scope>NUCLEOTIDE SEQUENCE [LARGE SCALE GENOMIC DNA]</scope>
    <source>
        <strain evidence="1 2">DAOMC 185683</strain>
    </source>
</reference>
<dbReference type="AlphaFoldDB" id="A0A0M8PEK3"/>
<protein>
    <submittedName>
        <fullName evidence="1">Uncharacterized protein</fullName>
    </submittedName>
</protein>
<sequence>METTSLPPQFEALFKLVSKVTSVATDPVTTKTFPVSWTSRMRISCLVDEGYPRSNYRHLSEGCMQWRGSMS</sequence>
<evidence type="ECO:0000313" key="2">
    <source>
        <dbReference type="Proteomes" id="UP000037696"/>
    </source>
</evidence>
<evidence type="ECO:0000313" key="1">
    <source>
        <dbReference type="EMBL" id="KOS46100.1"/>
    </source>
</evidence>
<keyword evidence="2" id="KW-1185">Reference proteome</keyword>
<proteinExistence type="predicted"/>
<gene>
    <name evidence="1" type="ORF">ACN38_g2962</name>
</gene>
<accession>A0A0M8PEK3</accession>
<dbReference type="Proteomes" id="UP000037696">
    <property type="component" value="Unassembled WGS sequence"/>
</dbReference>
<organism evidence="1 2">
    <name type="scientific">Penicillium nordicum</name>
    <dbReference type="NCBI Taxonomy" id="229535"/>
    <lineage>
        <taxon>Eukaryota</taxon>
        <taxon>Fungi</taxon>
        <taxon>Dikarya</taxon>
        <taxon>Ascomycota</taxon>
        <taxon>Pezizomycotina</taxon>
        <taxon>Eurotiomycetes</taxon>
        <taxon>Eurotiomycetidae</taxon>
        <taxon>Eurotiales</taxon>
        <taxon>Aspergillaceae</taxon>
        <taxon>Penicillium</taxon>
    </lineage>
</organism>
<dbReference type="EMBL" id="LHQQ01000033">
    <property type="protein sequence ID" value="KOS46100.1"/>
    <property type="molecule type" value="Genomic_DNA"/>
</dbReference>